<evidence type="ECO:0008006" key="5">
    <source>
        <dbReference type="Google" id="ProtNLM"/>
    </source>
</evidence>
<keyword evidence="2" id="KW-0812">Transmembrane</keyword>
<evidence type="ECO:0000256" key="1">
    <source>
        <dbReference type="SAM" id="MobiDB-lite"/>
    </source>
</evidence>
<dbReference type="EMBL" id="BOOH01000015">
    <property type="protein sequence ID" value="GIH75250.1"/>
    <property type="molecule type" value="Genomic_DNA"/>
</dbReference>
<proteinExistence type="predicted"/>
<dbReference type="SUPFAM" id="SSF82171">
    <property type="entry name" value="DPP6 N-terminal domain-like"/>
    <property type="match status" value="1"/>
</dbReference>
<feature type="transmembrane region" description="Helical" evidence="2">
    <location>
        <begin position="39"/>
        <end position="59"/>
    </location>
</feature>
<comment type="caution">
    <text evidence="3">The sequence shown here is derived from an EMBL/GenBank/DDBJ whole genome shotgun (WGS) entry which is preliminary data.</text>
</comment>
<dbReference type="RefSeq" id="WP_203889943.1">
    <property type="nucleotide sequence ID" value="NZ_BOOH01000015.1"/>
</dbReference>
<keyword evidence="2" id="KW-1133">Transmembrane helix</keyword>
<name>A0A8J3RIC7_9ACTN</name>
<evidence type="ECO:0000313" key="4">
    <source>
        <dbReference type="Proteomes" id="UP000616724"/>
    </source>
</evidence>
<evidence type="ECO:0000313" key="3">
    <source>
        <dbReference type="EMBL" id="GIH75250.1"/>
    </source>
</evidence>
<keyword evidence="2" id="KW-0472">Membrane</keyword>
<evidence type="ECO:0000256" key="2">
    <source>
        <dbReference type="SAM" id="Phobius"/>
    </source>
</evidence>
<dbReference type="Proteomes" id="UP000616724">
    <property type="component" value="Unassembled WGS sequence"/>
</dbReference>
<dbReference type="AlphaFoldDB" id="A0A8J3RIC7"/>
<sequence>MTIDELVRQTLREWSEDARAPAELADRALGRRRRTRTRAFAVVAGATATAVALAVAFIVPGAGQEGRRIGTPDGGATATVLTDPAPARDLRTDPDSTPPERLIAALDRAVYAYYIWRHAKTPDGKSTLLIRTWYLYDDKTGGYEKTPWALLDVAPGGGTVAVLEELPARRVGLISDGGEVRWIDLERTAGGLAWSPDGTKLLVTNYDRNPAEIMVIGKDGGEYSPPNSRTGFTVVDPGTGQAVFRGVPWEDPSPMNRGRDFGWSADGTMVWEVNDSREEPRKFYDLDGNAQPVPEREKHGSFQEAGPSPSGRWLAADAADKEATTAVKDLRTGALTPLRPVAGHWIEQLVAWADDDHLIAWACEYDEKDTCVDIEFRNRLVLVSRDGTSLTPLSGFRENSQKSGSWVPLVTRR</sequence>
<dbReference type="InterPro" id="IPR011042">
    <property type="entry name" value="6-blade_b-propeller_TolB-like"/>
</dbReference>
<keyword evidence="4" id="KW-1185">Reference proteome</keyword>
<reference evidence="3 4" key="1">
    <citation type="submission" date="2021-01" db="EMBL/GenBank/DDBJ databases">
        <title>Whole genome shotgun sequence of Planobispora longispora NBRC 13918.</title>
        <authorList>
            <person name="Komaki H."/>
            <person name="Tamura T."/>
        </authorList>
    </citation>
    <scope>NUCLEOTIDE SEQUENCE [LARGE SCALE GENOMIC DNA]</scope>
    <source>
        <strain evidence="3 4">NBRC 13918</strain>
    </source>
</reference>
<dbReference type="Gene3D" id="2.120.10.30">
    <property type="entry name" value="TolB, C-terminal domain"/>
    <property type="match status" value="1"/>
</dbReference>
<accession>A0A8J3RIC7</accession>
<feature type="region of interest" description="Disordered" evidence="1">
    <location>
        <begin position="282"/>
        <end position="319"/>
    </location>
</feature>
<organism evidence="3 4">
    <name type="scientific">Planobispora longispora</name>
    <dbReference type="NCBI Taxonomy" id="28887"/>
    <lineage>
        <taxon>Bacteria</taxon>
        <taxon>Bacillati</taxon>
        <taxon>Actinomycetota</taxon>
        <taxon>Actinomycetes</taxon>
        <taxon>Streptosporangiales</taxon>
        <taxon>Streptosporangiaceae</taxon>
        <taxon>Planobispora</taxon>
    </lineage>
</organism>
<gene>
    <name evidence="3" type="ORF">Plo01_16790</name>
</gene>
<protein>
    <recommendedName>
        <fullName evidence="5">WD40 repeat domain-containing protein</fullName>
    </recommendedName>
</protein>
<feature type="region of interest" description="Disordered" evidence="1">
    <location>
        <begin position="66"/>
        <end position="98"/>
    </location>
</feature>